<evidence type="ECO:0000313" key="2">
    <source>
        <dbReference type="Proteomes" id="UP000019241"/>
    </source>
</evidence>
<organism evidence="1 2">
    <name type="scientific">Listeria fleischmannii FSL S10-1203</name>
    <dbReference type="NCBI Taxonomy" id="1265822"/>
    <lineage>
        <taxon>Bacteria</taxon>
        <taxon>Bacillati</taxon>
        <taxon>Bacillota</taxon>
        <taxon>Bacilli</taxon>
        <taxon>Bacillales</taxon>
        <taxon>Listeriaceae</taxon>
        <taxon>Listeria</taxon>
    </lineage>
</organism>
<dbReference type="InterPro" id="IPR021297">
    <property type="entry name" value="YlqD"/>
</dbReference>
<accession>W7DUA4</accession>
<dbReference type="Gene3D" id="6.10.140.1110">
    <property type="match status" value="1"/>
</dbReference>
<evidence type="ECO:0000313" key="1">
    <source>
        <dbReference type="EMBL" id="EUJ58887.1"/>
    </source>
</evidence>
<dbReference type="EMBL" id="AODM01000022">
    <property type="protein sequence ID" value="EUJ58887.1"/>
    <property type="molecule type" value="Genomic_DNA"/>
</dbReference>
<name>W7DUA4_9LIST</name>
<sequence>MKLIQKVVIMQVLTEQSKSELIHYYTKQKRLLETEMEQLLFEEKKSHA</sequence>
<dbReference type="AlphaFoldDB" id="W7DUA4"/>
<dbReference type="Proteomes" id="UP000019241">
    <property type="component" value="Unassembled WGS sequence"/>
</dbReference>
<gene>
    <name evidence="1" type="ORF">MCOL2_07454</name>
</gene>
<dbReference type="Pfam" id="PF11068">
    <property type="entry name" value="YlqD"/>
    <property type="match status" value="1"/>
</dbReference>
<comment type="caution">
    <text evidence="1">The sequence shown here is derived from an EMBL/GenBank/DDBJ whole genome shotgun (WGS) entry which is preliminary data.</text>
</comment>
<reference evidence="1 2" key="1">
    <citation type="submission" date="2012-12" db="EMBL/GenBank/DDBJ databases">
        <title>Novel taxa of Listeriaceae from agricultural environments in the United States.</title>
        <authorList>
            <person name="den Bakker H.C."/>
            <person name="Allred A."/>
            <person name="Warchocki S."/>
            <person name="Wright E.M."/>
            <person name="Burrell A."/>
            <person name="Nightingale K.K."/>
            <person name="Kephart D."/>
            <person name="Wiedmann M."/>
        </authorList>
    </citation>
    <scope>NUCLEOTIDE SEQUENCE [LARGE SCALE GENOMIC DNA]</scope>
    <source>
        <strain evidence="1 2">FSL S10-1203</strain>
    </source>
</reference>
<protein>
    <submittedName>
        <fullName evidence="1">Uncharacterized protein</fullName>
    </submittedName>
</protein>
<dbReference type="PATRIC" id="fig|1265822.4.peg.1527"/>
<proteinExistence type="predicted"/>